<sequence length="131" mass="15087">EKIKLHLPSDLPVDDCNRLSGSDLPKMEGRLRYAQACDALEELRRQLRIRTYLNQFKVKNIMGQRPNTQARSMQSRVDAKVRAAASRYRRCRTAYQKLVGGGTWENVLRVLEDADIRGLGDRAVLDQEEEE</sequence>
<proteinExistence type="predicted"/>
<feature type="non-terminal residue" evidence="1">
    <location>
        <position position="131"/>
    </location>
</feature>
<organism evidence="1 2">
    <name type="scientific">Artomyces pyxidatus</name>
    <dbReference type="NCBI Taxonomy" id="48021"/>
    <lineage>
        <taxon>Eukaryota</taxon>
        <taxon>Fungi</taxon>
        <taxon>Dikarya</taxon>
        <taxon>Basidiomycota</taxon>
        <taxon>Agaricomycotina</taxon>
        <taxon>Agaricomycetes</taxon>
        <taxon>Russulales</taxon>
        <taxon>Auriscalpiaceae</taxon>
        <taxon>Artomyces</taxon>
    </lineage>
</organism>
<protein>
    <submittedName>
        <fullName evidence="1">Uncharacterized protein</fullName>
    </submittedName>
</protein>
<name>A0ACB8SHQ9_9AGAM</name>
<reference evidence="1" key="2">
    <citation type="journal article" date="2022" name="New Phytol.">
        <title>Evolutionary transition to the ectomycorrhizal habit in the genomes of a hyperdiverse lineage of mushroom-forming fungi.</title>
        <authorList>
            <person name="Looney B."/>
            <person name="Miyauchi S."/>
            <person name="Morin E."/>
            <person name="Drula E."/>
            <person name="Courty P.E."/>
            <person name="Kohler A."/>
            <person name="Kuo A."/>
            <person name="LaButti K."/>
            <person name="Pangilinan J."/>
            <person name="Lipzen A."/>
            <person name="Riley R."/>
            <person name="Andreopoulos W."/>
            <person name="He G."/>
            <person name="Johnson J."/>
            <person name="Nolan M."/>
            <person name="Tritt A."/>
            <person name="Barry K.W."/>
            <person name="Grigoriev I.V."/>
            <person name="Nagy L.G."/>
            <person name="Hibbett D."/>
            <person name="Henrissat B."/>
            <person name="Matheny P.B."/>
            <person name="Labbe J."/>
            <person name="Martin F.M."/>
        </authorList>
    </citation>
    <scope>NUCLEOTIDE SEQUENCE</scope>
    <source>
        <strain evidence="1">HHB10654</strain>
    </source>
</reference>
<evidence type="ECO:0000313" key="1">
    <source>
        <dbReference type="EMBL" id="KAI0055807.1"/>
    </source>
</evidence>
<reference evidence="1" key="1">
    <citation type="submission" date="2021-03" db="EMBL/GenBank/DDBJ databases">
        <authorList>
            <consortium name="DOE Joint Genome Institute"/>
            <person name="Ahrendt S."/>
            <person name="Looney B.P."/>
            <person name="Miyauchi S."/>
            <person name="Morin E."/>
            <person name="Drula E."/>
            <person name="Courty P.E."/>
            <person name="Chicoki N."/>
            <person name="Fauchery L."/>
            <person name="Kohler A."/>
            <person name="Kuo A."/>
            <person name="Labutti K."/>
            <person name="Pangilinan J."/>
            <person name="Lipzen A."/>
            <person name="Riley R."/>
            <person name="Andreopoulos W."/>
            <person name="He G."/>
            <person name="Johnson J."/>
            <person name="Barry K.W."/>
            <person name="Grigoriev I.V."/>
            <person name="Nagy L."/>
            <person name="Hibbett D."/>
            <person name="Henrissat B."/>
            <person name="Matheny P.B."/>
            <person name="Labbe J."/>
            <person name="Martin F."/>
        </authorList>
    </citation>
    <scope>NUCLEOTIDE SEQUENCE</scope>
    <source>
        <strain evidence="1">HHB10654</strain>
    </source>
</reference>
<keyword evidence="2" id="KW-1185">Reference proteome</keyword>
<accession>A0ACB8SHQ9</accession>
<comment type="caution">
    <text evidence="1">The sequence shown here is derived from an EMBL/GenBank/DDBJ whole genome shotgun (WGS) entry which is preliminary data.</text>
</comment>
<gene>
    <name evidence="1" type="ORF">BV25DRAFT_1786966</name>
</gene>
<feature type="non-terminal residue" evidence="1">
    <location>
        <position position="1"/>
    </location>
</feature>
<dbReference type="EMBL" id="MU277278">
    <property type="protein sequence ID" value="KAI0055807.1"/>
    <property type="molecule type" value="Genomic_DNA"/>
</dbReference>
<evidence type="ECO:0000313" key="2">
    <source>
        <dbReference type="Proteomes" id="UP000814140"/>
    </source>
</evidence>
<dbReference type="Proteomes" id="UP000814140">
    <property type="component" value="Unassembled WGS sequence"/>
</dbReference>